<dbReference type="PANTHER" id="PTHR38690">
    <property type="entry name" value="PROTEASE-RELATED"/>
    <property type="match status" value="1"/>
</dbReference>
<name>H3ZFD7_9ALTE</name>
<comment type="caution">
    <text evidence="3">The sequence shown here is derived from an EMBL/GenBank/DDBJ whole genome shotgun (WGS) entry which is preliminary data.</text>
</comment>
<accession>H3ZFD7</accession>
<evidence type="ECO:0000256" key="1">
    <source>
        <dbReference type="SAM" id="MobiDB-lite"/>
    </source>
</evidence>
<dbReference type="Pfam" id="PF13116">
    <property type="entry name" value="YhdP"/>
    <property type="match status" value="1"/>
</dbReference>
<reference evidence="3 4" key="1">
    <citation type="journal article" date="2012" name="J. Bacteriol.">
        <title>Genome Sequence of Extracellular-Protease-Producing Alishewanella jeotgali Isolated from Traditional Korean Fermented Seafood.</title>
        <authorList>
            <person name="Jung J."/>
            <person name="Chun J."/>
            <person name="Park W."/>
        </authorList>
    </citation>
    <scope>NUCLEOTIDE SEQUENCE [LARGE SCALE GENOMIC DNA]</scope>
    <source>
        <strain evidence="3 4">KCTC 22429</strain>
    </source>
</reference>
<dbReference type="Proteomes" id="UP000012046">
    <property type="component" value="Unassembled WGS sequence"/>
</dbReference>
<dbReference type="STRING" id="1129374.AJE_10393"/>
<evidence type="ECO:0000313" key="4">
    <source>
        <dbReference type="Proteomes" id="UP000012046"/>
    </source>
</evidence>
<gene>
    <name evidence="3" type="ORF">AJE_10393</name>
</gene>
<evidence type="ECO:0000313" key="3">
    <source>
        <dbReference type="EMBL" id="EHR40698.1"/>
    </source>
</evidence>
<dbReference type="eggNOG" id="COG3164">
    <property type="taxonomic scope" value="Bacteria"/>
</dbReference>
<dbReference type="RefSeq" id="WP_008950810.1">
    <property type="nucleotide sequence ID" value="NZ_AHTH01000035.1"/>
</dbReference>
<keyword evidence="4" id="KW-1185">Reference proteome</keyword>
<organism evidence="3 4">
    <name type="scientific">Alishewanella jeotgali KCTC 22429</name>
    <dbReference type="NCBI Taxonomy" id="1129374"/>
    <lineage>
        <taxon>Bacteria</taxon>
        <taxon>Pseudomonadati</taxon>
        <taxon>Pseudomonadota</taxon>
        <taxon>Gammaproteobacteria</taxon>
        <taxon>Alteromonadales</taxon>
        <taxon>Alteromonadaceae</taxon>
        <taxon>Alishewanella</taxon>
    </lineage>
</organism>
<protein>
    <recommendedName>
        <fullName evidence="2">YhdP central domain-containing protein</fullName>
    </recommendedName>
</protein>
<dbReference type="PANTHER" id="PTHR38690:SF1">
    <property type="entry name" value="PROTEASE"/>
    <property type="match status" value="1"/>
</dbReference>
<dbReference type="EMBL" id="AHTH01000035">
    <property type="protein sequence ID" value="EHR40698.1"/>
    <property type="molecule type" value="Genomic_DNA"/>
</dbReference>
<dbReference type="NCBIfam" id="TIGR02099">
    <property type="entry name" value="YhdP family protein"/>
    <property type="match status" value="1"/>
</dbReference>
<evidence type="ECO:0000259" key="2">
    <source>
        <dbReference type="Pfam" id="PF13116"/>
    </source>
</evidence>
<feature type="compositionally biased region" description="Basic and acidic residues" evidence="1">
    <location>
        <begin position="1272"/>
        <end position="1282"/>
    </location>
</feature>
<dbReference type="PATRIC" id="fig|1129374.4.peg.2068"/>
<feature type="region of interest" description="Disordered" evidence="1">
    <location>
        <begin position="1262"/>
        <end position="1282"/>
    </location>
</feature>
<sequence length="1282" mass="141698">MQIKPLCFYCLHKLWVVLALCLVLLATVVSVLRLALPYADSYKQQFEQVLSQQLGAKVSIGQLSAGWQRTGPALLLQNLSIQASEARPLSIKQTSIQLDFWQTLLSRTLKAESFELKGARYELDADKLFALPNAGSGPDLTLPALEQLFFRQLKAFSLSDSELVLVSSEHPAQILQIRHLDWRNAGDRHQGRGELAIVGVTSNTINFILDFQGADLQQAQGQLYLESADLDVLPWFAQYIPHSSRLQKATVNFRAWADISAGQFSRLQLELADNSLHWQRAGQQHSVRLGPGQLLWTPVDGGWQLLSTALTLADLDDSWPGLQLQLSRDGADYLATLQDFPLAALEPLAQLLAEDHQLLQAILAHQPTGYLRKLQSRFNREQWQLTGLIEQLSSRAVADIPGVQALDVRLAATAEQIWIGISGEQQQLSWDGLFNDNWDYDQLQLQLLARQTTSGWRIQVPMLQLQMADFQFAAQASLLLAEQPELSLLAQLTGLDAAKAQQYYPQRYMPARTRDYLSSAIEAGQVQQATVLWHGAFADYPFSAADGHFQVYAGISDSTLRFAADWPALTELQAELWFDNAAMLIEGQQGYLGLLPLTDPVTAHIPDLRHAEQLDIRLDTELDSSALTELMLESSLHDSLGKTLQHLGLAGPVRGELLLEISLTEPSVVASGVAELQAVQANIQAPAMQLNALNGRVHFRNEQLRGEGLTFDYLGLPVQASFNGAMAADGYQLAMNWQGQAPAASLNTLLALEQSELLRGAADWQLQLALVLPEQGFSYQASLEADLGLMALALPVPYQKPLGQAGKLYLLANGNAEQSYLALNYPQLLDFQAQLSHQTGRFERAQLVLGDSTANLSQPDFSIEVKLAQAELVPWFELLQPMLSSRSESSLLPPLQRVRGRIETVQLPQQLALTNTVFELTNDSKGWQLQLNGAELASRWQFSHAWQTDGIQVQLDYLHLPLADKAATTQETAVAMAEPEAELAAQSWLTEMVPLRLSCNDCSVGPYRFGKVALQAAGTGQNWQLTELISDYKGNRFVLQGDWQPDADLGRSQFSGNFSSPNLGALLTEYELTTAISGSRSELEFQLGWQGAPQQFRLKSLQGQVKFALGEGSLTEVSDQGARLFSIFSLNSLLRKLRLDFRDVFAKGFFYNRMTGNLSLDQGVAQTSDFLIDGVPGNMQLQGYADLVKRQIDYQVSFSPKVTSSLPVIIAWMVNPATGLAALALDEVFQSAEVISRINFTVTGSFDKPVVTEVNRHSTEVPVPVRIAQPENRQDDSRQPLL</sequence>
<feature type="domain" description="YhdP central" evidence="2">
    <location>
        <begin position="10"/>
        <end position="1251"/>
    </location>
</feature>
<proteinExistence type="predicted"/>
<dbReference type="InterPro" id="IPR011836">
    <property type="entry name" value="YhdP"/>
</dbReference>
<dbReference type="InterPro" id="IPR025263">
    <property type="entry name" value="YhdP_central"/>
</dbReference>